<proteinExistence type="inferred from homology"/>
<evidence type="ECO:0000313" key="3">
    <source>
        <dbReference type="Proteomes" id="UP000811609"/>
    </source>
</evidence>
<dbReference type="InterPro" id="IPR001063">
    <property type="entry name" value="Ribosomal_uL22"/>
</dbReference>
<dbReference type="GO" id="GO:0006412">
    <property type="term" value="P:translation"/>
    <property type="evidence" value="ECO:0007669"/>
    <property type="project" value="InterPro"/>
</dbReference>
<dbReference type="Proteomes" id="UP000811609">
    <property type="component" value="Chromosome 11"/>
</dbReference>
<sequence>MVLELMPYRACYPLFKLVYSAVVNAIHNMGLNESSLIIKWRYYCEKLKPRAQGPSYPIKIPTCRITIVLKDISINEEYYKRSKYAILCLKNPGWLKKKQVHRYDAL</sequence>
<dbReference type="EMBL" id="CM031819">
    <property type="protein sequence ID" value="KAG6635870.1"/>
    <property type="molecule type" value="Genomic_DNA"/>
</dbReference>
<dbReference type="GO" id="GO:0015934">
    <property type="term" value="C:large ribosomal subunit"/>
    <property type="evidence" value="ECO:0007669"/>
    <property type="project" value="InterPro"/>
</dbReference>
<dbReference type="GO" id="GO:0003735">
    <property type="term" value="F:structural constituent of ribosome"/>
    <property type="evidence" value="ECO:0007669"/>
    <property type="project" value="InterPro"/>
</dbReference>
<name>A0A8T1P4U5_CARIL</name>
<comment type="caution">
    <text evidence="2">The sequence shown here is derived from an EMBL/GenBank/DDBJ whole genome shotgun (WGS) entry which is preliminary data.</text>
</comment>
<evidence type="ECO:0000256" key="1">
    <source>
        <dbReference type="RuleBase" id="RU004005"/>
    </source>
</evidence>
<reference evidence="2" key="1">
    <citation type="submission" date="2020-12" db="EMBL/GenBank/DDBJ databases">
        <title>WGS assembly of Carya illinoinensis cv. Pawnee.</title>
        <authorList>
            <person name="Platts A."/>
            <person name="Shu S."/>
            <person name="Wright S."/>
            <person name="Barry K."/>
            <person name="Edger P."/>
            <person name="Pires J.C."/>
            <person name="Schmutz J."/>
        </authorList>
    </citation>
    <scope>NUCLEOTIDE SEQUENCE</scope>
    <source>
        <tissue evidence="2">Leaf</tissue>
    </source>
</reference>
<keyword evidence="1" id="KW-0689">Ribosomal protein</keyword>
<keyword evidence="3" id="KW-1185">Reference proteome</keyword>
<dbReference type="Pfam" id="PF00237">
    <property type="entry name" value="Ribosomal_L22"/>
    <property type="match status" value="1"/>
</dbReference>
<dbReference type="AlphaFoldDB" id="A0A8T1P4U5"/>
<evidence type="ECO:0000313" key="2">
    <source>
        <dbReference type="EMBL" id="KAG6635870.1"/>
    </source>
</evidence>
<accession>A0A8T1P4U5</accession>
<dbReference type="PANTHER" id="PTHR13501:SF10">
    <property type="entry name" value="LARGE RIBOSOMAL SUBUNIT PROTEIN UL22M"/>
    <property type="match status" value="1"/>
</dbReference>
<dbReference type="InterPro" id="IPR047867">
    <property type="entry name" value="Ribosomal_uL22_bac/org-type"/>
</dbReference>
<dbReference type="PANTHER" id="PTHR13501">
    <property type="entry name" value="CHLOROPLAST 50S RIBOSOMAL PROTEIN L22-RELATED"/>
    <property type="match status" value="1"/>
</dbReference>
<keyword evidence="1" id="KW-0687">Ribonucleoprotein</keyword>
<gene>
    <name evidence="2" type="ORF">CIPAW_11G073000</name>
</gene>
<evidence type="ECO:0008006" key="4">
    <source>
        <dbReference type="Google" id="ProtNLM"/>
    </source>
</evidence>
<organism evidence="2 3">
    <name type="scientific">Carya illinoinensis</name>
    <name type="common">Pecan</name>
    <dbReference type="NCBI Taxonomy" id="32201"/>
    <lineage>
        <taxon>Eukaryota</taxon>
        <taxon>Viridiplantae</taxon>
        <taxon>Streptophyta</taxon>
        <taxon>Embryophyta</taxon>
        <taxon>Tracheophyta</taxon>
        <taxon>Spermatophyta</taxon>
        <taxon>Magnoliopsida</taxon>
        <taxon>eudicotyledons</taxon>
        <taxon>Gunneridae</taxon>
        <taxon>Pentapetalae</taxon>
        <taxon>rosids</taxon>
        <taxon>fabids</taxon>
        <taxon>Fagales</taxon>
        <taxon>Juglandaceae</taxon>
        <taxon>Carya</taxon>
    </lineage>
</organism>
<protein>
    <recommendedName>
        <fullName evidence="4">50S ribosomal protein L22, chloroplastic</fullName>
    </recommendedName>
</protein>
<comment type="similarity">
    <text evidence="1">Belongs to the universal ribosomal protein uL22 family.</text>
</comment>